<dbReference type="RefSeq" id="WP_022054595.1">
    <property type="nucleotide sequence ID" value="NZ_HF998199.1"/>
</dbReference>
<dbReference type="InterPro" id="IPR042278">
    <property type="entry name" value="Mfa-like_1_N"/>
</dbReference>
<dbReference type="PROSITE" id="PS51257">
    <property type="entry name" value="PROKAR_LIPOPROTEIN"/>
    <property type="match status" value="1"/>
</dbReference>
<accession>R5VAQ4</accession>
<reference evidence="1" key="1">
    <citation type="submission" date="2012-11" db="EMBL/GenBank/DDBJ databases">
        <title>Dependencies among metagenomic species, viruses, plasmids and units of genetic variation.</title>
        <authorList>
            <person name="Nielsen H.B."/>
            <person name="Almeida M."/>
            <person name="Juncker A.S."/>
            <person name="Rasmussen S."/>
            <person name="Li J."/>
            <person name="Sunagawa S."/>
            <person name="Plichta D."/>
            <person name="Gautier L."/>
            <person name="Le Chatelier E."/>
            <person name="Peletier E."/>
            <person name="Bonde I."/>
            <person name="Nielsen T."/>
            <person name="Manichanh C."/>
            <person name="Arumugam M."/>
            <person name="Batto J."/>
            <person name="Santos M.B.Q.D."/>
            <person name="Blom N."/>
            <person name="Borruel N."/>
            <person name="Burgdorf K.S."/>
            <person name="Boumezbeur F."/>
            <person name="Casellas F."/>
            <person name="Dore J."/>
            <person name="Guarner F."/>
            <person name="Hansen T."/>
            <person name="Hildebrand F."/>
            <person name="Kaas R.S."/>
            <person name="Kennedy S."/>
            <person name="Kristiansen K."/>
            <person name="Kultima J.R."/>
            <person name="Leonard P."/>
            <person name="Levenez F."/>
            <person name="Lund O."/>
            <person name="Moumen B."/>
            <person name="Le Paslier D."/>
            <person name="Pons N."/>
            <person name="Pedersen O."/>
            <person name="Prifti E."/>
            <person name="Qin J."/>
            <person name="Raes J."/>
            <person name="Tap J."/>
            <person name="Tims S."/>
            <person name="Ussery D.W."/>
            <person name="Yamada T."/>
            <person name="MetaHit consortium"/>
            <person name="Renault P."/>
            <person name="Sicheritz-Ponten T."/>
            <person name="Bork P."/>
            <person name="Wang J."/>
            <person name="Brunak S."/>
            <person name="Ehrlich S.D."/>
        </authorList>
    </citation>
    <scope>NUCLEOTIDE SEQUENCE [LARGE SCALE GENOMIC DNA]</scope>
</reference>
<protein>
    <submittedName>
        <fullName evidence="1">Conserved domain protein</fullName>
    </submittedName>
</protein>
<name>R5VAQ4_9BACT</name>
<proteinExistence type="predicted"/>
<organism evidence="1 2">
    <name type="scientific">Phocaeicola plebeius CAG:211</name>
    <dbReference type="NCBI Taxonomy" id="1263052"/>
    <lineage>
        <taxon>Bacteria</taxon>
        <taxon>Pseudomonadati</taxon>
        <taxon>Bacteroidota</taxon>
        <taxon>Bacteroidia</taxon>
        <taxon>Bacteroidales</taxon>
        <taxon>Bacteroidaceae</taxon>
        <taxon>Phocaeicola</taxon>
    </lineage>
</organism>
<evidence type="ECO:0000313" key="2">
    <source>
        <dbReference type="Proteomes" id="UP000018372"/>
    </source>
</evidence>
<sequence length="505" mass="55534">MKHSLLYGLAVSSLLLFSCSKEEMPDYGNEANEPMPLTLENVTLKDFDAENPSRASYNQDAATVFVQNDKLGLILLKEDNTRKSHISFTYNANENKWTQDGNAEYLSGDVKKIIAYFPYNETLANDVNSVEALKNAISLTEDQSSLEDFKKNDLLISEITAPKRKLEITLSHAFSLIQFKSSELDFKGYKYNAELEDFQIVSGDKAYTPCNLNGTYSLLMKEGEKIPANNFRYFYTLGGNAYVKALTSELTMVSGKKYTFLCEIKGTFTPQPAPGDFYCTNASNEVVIFPGAATSLPEGLTCHGIVFHYLDDFSSFCTTNGIDNADNKYPGYGDDSDKKHGLVIGFSAGGSFYDGTEPDAATITGIYKTAGIEESSYKAQDVMNGYKLTQAMINGTKTGWSFTGLNGYTENQLVGSTTWYAPSFQELKHLVWGSGMSNSSQNGLNMIINQVAKAGKDWGTKQNITSLTIGDKFIIAMTEIANGGNANDTWSATLANEPFRPICAF</sequence>
<dbReference type="AlphaFoldDB" id="R5VAQ4"/>
<gene>
    <name evidence="1" type="ORF">BN536_02431</name>
</gene>
<dbReference type="InterPro" id="IPR025049">
    <property type="entry name" value="Mfa-like_1"/>
</dbReference>
<evidence type="ECO:0000313" key="1">
    <source>
        <dbReference type="EMBL" id="CCZ87658.1"/>
    </source>
</evidence>
<dbReference type="CDD" id="cd13120">
    <property type="entry name" value="BF2867_like_N"/>
    <property type="match status" value="1"/>
</dbReference>
<dbReference type="Gene3D" id="2.60.40.2620">
    <property type="entry name" value="Fimbrillin-like"/>
    <property type="match status" value="1"/>
</dbReference>
<dbReference type="Proteomes" id="UP000018372">
    <property type="component" value="Unassembled WGS sequence"/>
</dbReference>
<dbReference type="Pfam" id="PF13149">
    <property type="entry name" value="Mfa_like_1"/>
    <property type="match status" value="1"/>
</dbReference>
<dbReference type="EMBL" id="CBAT010000176">
    <property type="protein sequence ID" value="CCZ87658.1"/>
    <property type="molecule type" value="Genomic_DNA"/>
</dbReference>
<comment type="caution">
    <text evidence="1">The sequence shown here is derived from an EMBL/GenBank/DDBJ whole genome shotgun (WGS) entry which is preliminary data.</text>
</comment>